<dbReference type="GO" id="GO:0051287">
    <property type="term" value="F:NAD binding"/>
    <property type="evidence" value="ECO:0007669"/>
    <property type="project" value="InterPro"/>
</dbReference>
<dbReference type="SUPFAM" id="SSF51735">
    <property type="entry name" value="NAD(P)-binding Rossmann-fold domains"/>
    <property type="match status" value="1"/>
</dbReference>
<comment type="caution">
    <text evidence="7">The sequence shown here is derived from an EMBL/GenBank/DDBJ whole genome shotgun (WGS) entry which is preliminary data.</text>
</comment>
<dbReference type="PROSITE" id="PS00670">
    <property type="entry name" value="D_2_HYDROXYACID_DH_2"/>
    <property type="match status" value="1"/>
</dbReference>
<evidence type="ECO:0000256" key="3">
    <source>
        <dbReference type="ARBA" id="ARBA00023027"/>
    </source>
</evidence>
<evidence type="ECO:0000256" key="2">
    <source>
        <dbReference type="ARBA" id="ARBA00023002"/>
    </source>
</evidence>
<protein>
    <recommendedName>
        <fullName evidence="9">D-glycerate dehydrogenase</fullName>
    </recommendedName>
</protein>
<dbReference type="PROSITE" id="PS00671">
    <property type="entry name" value="D_2_HYDROXYACID_DH_3"/>
    <property type="match status" value="1"/>
</dbReference>
<evidence type="ECO:0000313" key="7">
    <source>
        <dbReference type="EMBL" id="OGE10830.1"/>
    </source>
</evidence>
<proteinExistence type="inferred from homology"/>
<name>A0A1F5I3C7_9BACT</name>
<evidence type="ECO:0000256" key="4">
    <source>
        <dbReference type="RuleBase" id="RU003719"/>
    </source>
</evidence>
<dbReference type="FunFam" id="3.40.50.720:FF:000203">
    <property type="entry name" value="D-3-phosphoglycerate dehydrogenase (SerA)"/>
    <property type="match status" value="1"/>
</dbReference>
<dbReference type="Gene3D" id="3.40.50.720">
    <property type="entry name" value="NAD(P)-binding Rossmann-like Domain"/>
    <property type="match status" value="2"/>
</dbReference>
<evidence type="ECO:0000259" key="5">
    <source>
        <dbReference type="Pfam" id="PF00389"/>
    </source>
</evidence>
<dbReference type="Proteomes" id="UP000179227">
    <property type="component" value="Unassembled WGS sequence"/>
</dbReference>
<evidence type="ECO:0000259" key="6">
    <source>
        <dbReference type="Pfam" id="PF02826"/>
    </source>
</evidence>
<dbReference type="PANTHER" id="PTHR10996">
    <property type="entry name" value="2-HYDROXYACID DEHYDROGENASE-RELATED"/>
    <property type="match status" value="1"/>
</dbReference>
<accession>A0A1F5I3C7</accession>
<organism evidence="7 8">
    <name type="scientific">Candidatus Curtissbacteria bacterium RIFCSPLOWO2_01_FULL_42_26</name>
    <dbReference type="NCBI Taxonomy" id="1797729"/>
    <lineage>
        <taxon>Bacteria</taxon>
        <taxon>Candidatus Curtissiibacteriota</taxon>
    </lineage>
</organism>
<dbReference type="InterPro" id="IPR006139">
    <property type="entry name" value="D-isomer_2_OHA_DH_cat_dom"/>
</dbReference>
<dbReference type="InterPro" id="IPR029753">
    <property type="entry name" value="D-isomer_DH_CS"/>
</dbReference>
<dbReference type="Pfam" id="PF00389">
    <property type="entry name" value="2-Hacid_dh"/>
    <property type="match status" value="1"/>
</dbReference>
<dbReference type="PROSITE" id="PS00065">
    <property type="entry name" value="D_2_HYDROXYACID_DH_1"/>
    <property type="match status" value="1"/>
</dbReference>
<dbReference type="PANTHER" id="PTHR10996:SF283">
    <property type="entry name" value="GLYOXYLATE_HYDROXYPYRUVATE REDUCTASE B"/>
    <property type="match status" value="1"/>
</dbReference>
<sequence length="322" mass="36036">MPKVYICDVIEENGIASLKQKGFEVEINKSGKDLDFENLKNIFSSYDAVITMIYNKIDSKLIKSASKKLKIISNYAVGFDNIDVKTAQNRKIAVTNTPGVASESVAEHVFSLIAALNKHLFEADRFIRSGKFSRFDPNLFLSNQLWGQTIGIIGLGRIGMFVGQIAYGGFRMKITYFDVKRSEDFELVCNAQYGDVESVLKRADVVTIHVPLLPSTHHLFGRRELKLMKNSAILINTSRGPVVDEEALIWALREKEIAGVGLDVFEYEPVISRELFAFNNVILTPHIASATHETREKMSEITAQNIIDVFEGKDPVGLVKTD</sequence>
<reference evidence="7 8" key="1">
    <citation type="journal article" date="2016" name="Nat. Commun.">
        <title>Thousands of microbial genomes shed light on interconnected biogeochemical processes in an aquifer system.</title>
        <authorList>
            <person name="Anantharaman K."/>
            <person name="Brown C.T."/>
            <person name="Hug L.A."/>
            <person name="Sharon I."/>
            <person name="Castelle C.J."/>
            <person name="Probst A.J."/>
            <person name="Thomas B.C."/>
            <person name="Singh A."/>
            <person name="Wilkins M.J."/>
            <person name="Karaoz U."/>
            <person name="Brodie E.L."/>
            <person name="Williams K.H."/>
            <person name="Hubbard S.S."/>
            <person name="Banfield J.F."/>
        </authorList>
    </citation>
    <scope>NUCLEOTIDE SEQUENCE [LARGE SCALE GENOMIC DNA]</scope>
</reference>
<dbReference type="AlphaFoldDB" id="A0A1F5I3C7"/>
<dbReference type="CDD" id="cd05301">
    <property type="entry name" value="GDH"/>
    <property type="match status" value="1"/>
</dbReference>
<dbReference type="InterPro" id="IPR006140">
    <property type="entry name" value="D-isomer_DH_NAD-bd"/>
</dbReference>
<comment type="similarity">
    <text evidence="1 4">Belongs to the D-isomer specific 2-hydroxyacid dehydrogenase family.</text>
</comment>
<evidence type="ECO:0000256" key="1">
    <source>
        <dbReference type="ARBA" id="ARBA00005854"/>
    </source>
</evidence>
<dbReference type="EMBL" id="MFBS01000006">
    <property type="protein sequence ID" value="OGE10830.1"/>
    <property type="molecule type" value="Genomic_DNA"/>
</dbReference>
<feature type="domain" description="D-isomer specific 2-hydroxyacid dehydrogenase catalytic" evidence="5">
    <location>
        <begin position="4"/>
        <end position="319"/>
    </location>
</feature>
<dbReference type="Pfam" id="PF02826">
    <property type="entry name" value="2-Hacid_dh_C"/>
    <property type="match status" value="1"/>
</dbReference>
<evidence type="ECO:0000313" key="8">
    <source>
        <dbReference type="Proteomes" id="UP000179227"/>
    </source>
</evidence>
<gene>
    <name evidence="7" type="ORF">A3A60_02515</name>
</gene>
<dbReference type="GO" id="GO:0005829">
    <property type="term" value="C:cytosol"/>
    <property type="evidence" value="ECO:0007669"/>
    <property type="project" value="TreeGrafter"/>
</dbReference>
<keyword evidence="3" id="KW-0520">NAD</keyword>
<dbReference type="GO" id="GO:0030267">
    <property type="term" value="F:glyoxylate reductase (NADPH) activity"/>
    <property type="evidence" value="ECO:0007669"/>
    <property type="project" value="TreeGrafter"/>
</dbReference>
<dbReference type="InterPro" id="IPR050223">
    <property type="entry name" value="D-isomer_2-hydroxyacid_DH"/>
</dbReference>
<dbReference type="InterPro" id="IPR036291">
    <property type="entry name" value="NAD(P)-bd_dom_sf"/>
</dbReference>
<dbReference type="STRING" id="1797729.A3A60_02515"/>
<evidence type="ECO:0008006" key="9">
    <source>
        <dbReference type="Google" id="ProtNLM"/>
    </source>
</evidence>
<feature type="domain" description="D-isomer specific 2-hydroxyacid dehydrogenase NAD-binding" evidence="6">
    <location>
        <begin position="111"/>
        <end position="288"/>
    </location>
</feature>
<keyword evidence="2 4" id="KW-0560">Oxidoreductase</keyword>
<dbReference type="InterPro" id="IPR029752">
    <property type="entry name" value="D-isomer_DH_CS1"/>
</dbReference>
<dbReference type="GO" id="GO:0016618">
    <property type="term" value="F:hydroxypyruvate reductase [NAD(P)H] activity"/>
    <property type="evidence" value="ECO:0007669"/>
    <property type="project" value="TreeGrafter"/>
</dbReference>
<dbReference type="SUPFAM" id="SSF52283">
    <property type="entry name" value="Formate/glycerate dehydrogenase catalytic domain-like"/>
    <property type="match status" value="1"/>
</dbReference>